<dbReference type="EMBL" id="CP062176">
    <property type="protein sequence ID" value="WXK39613.1"/>
    <property type="molecule type" value="Genomic_DNA"/>
</dbReference>
<accession>A0ABZ2PZV6</accession>
<gene>
    <name evidence="1" type="ORF">IHE29_10165</name>
</gene>
<evidence type="ECO:0000313" key="1">
    <source>
        <dbReference type="EMBL" id="WXK39613.1"/>
    </source>
</evidence>
<name>A0ABZ2PZV6_9BURK</name>
<reference evidence="1 2" key="1">
    <citation type="submission" date="2020-09" db="EMBL/GenBank/DDBJ databases">
        <title>Genome sequences of Mycetohabitans spp.</title>
        <authorList>
            <person name="Carter M.E."/>
            <person name="Carpenter S.C.D."/>
            <person name="Bogdanove A.J."/>
        </authorList>
    </citation>
    <scope>NUCLEOTIDE SEQUENCE [LARGE SCALE GENOMIC DNA]</scope>
    <source>
        <strain evidence="1 2">B12</strain>
    </source>
</reference>
<dbReference type="RefSeq" id="WP_013434940.1">
    <property type="nucleotide sequence ID" value="NZ_CP062174.1"/>
</dbReference>
<dbReference type="Pfam" id="PF01527">
    <property type="entry name" value="HTH_Tnp_1"/>
    <property type="match status" value="1"/>
</dbReference>
<protein>
    <submittedName>
        <fullName evidence="1">Transposase</fullName>
    </submittedName>
</protein>
<sequence>MQQWRFSEEPIIGVLKEVEVGMTVADVCRKHRISDAVFYNGRSRYGGMDASQARRMR</sequence>
<evidence type="ECO:0000313" key="2">
    <source>
        <dbReference type="Proteomes" id="UP001493153"/>
    </source>
</evidence>
<keyword evidence="2" id="KW-1185">Reference proteome</keyword>
<dbReference type="PANTHER" id="PTHR33609:SF1">
    <property type="entry name" value="TRANSPOSASE"/>
    <property type="match status" value="1"/>
</dbReference>
<dbReference type="PANTHER" id="PTHR33609">
    <property type="entry name" value="LOW CALCIUM RESPONSE LOCUS PROTEIN S"/>
    <property type="match status" value="1"/>
</dbReference>
<dbReference type="InterPro" id="IPR052546">
    <property type="entry name" value="Transposase_8_domain"/>
</dbReference>
<dbReference type="InterPro" id="IPR002514">
    <property type="entry name" value="Transposase_8"/>
</dbReference>
<dbReference type="Proteomes" id="UP001493153">
    <property type="component" value="Chromosome"/>
</dbReference>
<organism evidence="1 2">
    <name type="scientific">Mycetohabitans rhizoxinica</name>
    <dbReference type="NCBI Taxonomy" id="412963"/>
    <lineage>
        <taxon>Bacteria</taxon>
        <taxon>Pseudomonadati</taxon>
        <taxon>Pseudomonadota</taxon>
        <taxon>Betaproteobacteria</taxon>
        <taxon>Burkholderiales</taxon>
        <taxon>Burkholderiaceae</taxon>
        <taxon>Mycetohabitans</taxon>
    </lineage>
</organism>
<proteinExistence type="predicted"/>